<name>A0ABW0R5A1_9BACL</name>
<keyword evidence="2" id="KW-1185">Reference proteome</keyword>
<reference evidence="2" key="1">
    <citation type="journal article" date="2019" name="Int. J. Syst. Evol. Microbiol.">
        <title>The Global Catalogue of Microorganisms (GCM) 10K type strain sequencing project: providing services to taxonomists for standard genome sequencing and annotation.</title>
        <authorList>
            <consortium name="The Broad Institute Genomics Platform"/>
            <consortium name="The Broad Institute Genome Sequencing Center for Infectious Disease"/>
            <person name="Wu L."/>
            <person name="Ma J."/>
        </authorList>
    </citation>
    <scope>NUCLEOTIDE SEQUENCE [LARGE SCALE GENOMIC DNA]</scope>
    <source>
        <strain evidence="2">CGMCC 1.18578</strain>
    </source>
</reference>
<organism evidence="1 2">
    <name type="scientific">Cohnella yongneupensis</name>
    <dbReference type="NCBI Taxonomy" id="425006"/>
    <lineage>
        <taxon>Bacteria</taxon>
        <taxon>Bacillati</taxon>
        <taxon>Bacillota</taxon>
        <taxon>Bacilli</taxon>
        <taxon>Bacillales</taxon>
        <taxon>Paenibacillaceae</taxon>
        <taxon>Cohnella</taxon>
    </lineage>
</organism>
<dbReference type="Proteomes" id="UP001596108">
    <property type="component" value="Unassembled WGS sequence"/>
</dbReference>
<dbReference type="RefSeq" id="WP_378114332.1">
    <property type="nucleotide sequence ID" value="NZ_JBHSNC010000057.1"/>
</dbReference>
<accession>A0ABW0R5A1</accession>
<comment type="caution">
    <text evidence="1">The sequence shown here is derived from an EMBL/GenBank/DDBJ whole genome shotgun (WGS) entry which is preliminary data.</text>
</comment>
<proteinExistence type="predicted"/>
<dbReference type="EMBL" id="JBHSNC010000057">
    <property type="protein sequence ID" value="MFC5532370.1"/>
    <property type="molecule type" value="Genomic_DNA"/>
</dbReference>
<evidence type="ECO:0000313" key="2">
    <source>
        <dbReference type="Proteomes" id="UP001596108"/>
    </source>
</evidence>
<protein>
    <submittedName>
        <fullName evidence="1">Uncharacterized protein</fullName>
    </submittedName>
</protein>
<evidence type="ECO:0000313" key="1">
    <source>
        <dbReference type="EMBL" id="MFC5532370.1"/>
    </source>
</evidence>
<gene>
    <name evidence="1" type="ORF">ACFPQ4_23385</name>
</gene>
<sequence>MKKLTMLFLILCIVLTVVPGISSASVEKGGKSLKGQIKVSPIGHGEYVIKKGSGEKATLIDGQTVYQLDNGTYLSYIN</sequence>